<dbReference type="Pfam" id="PF11992">
    <property type="entry name" value="TgpA_N"/>
    <property type="match status" value="1"/>
</dbReference>
<dbReference type="InterPro" id="IPR021878">
    <property type="entry name" value="TgpA_N"/>
</dbReference>
<reference evidence="3 4" key="1">
    <citation type="submission" date="2021-10" db="EMBL/GenBank/DDBJ databases">
        <title>Lutispora strain m25 sp. nov., a thermophilic, non-spore-forming bacterium isolated from a lab-scale methanogenic bioreactor digesting anaerobic sludge.</title>
        <authorList>
            <person name="El Houari A."/>
            <person name="Mcdonald J."/>
        </authorList>
    </citation>
    <scope>NUCLEOTIDE SEQUENCE [LARGE SCALE GENOMIC DNA]</scope>
    <source>
        <strain evidence="4">m25</strain>
    </source>
</reference>
<feature type="transmembrane region" description="Helical" evidence="1">
    <location>
        <begin position="610"/>
        <end position="631"/>
    </location>
</feature>
<dbReference type="SUPFAM" id="SSF54001">
    <property type="entry name" value="Cysteine proteinases"/>
    <property type="match status" value="1"/>
</dbReference>
<sequence length="744" mass="86482">MRRHAFIDRFFKIFLLFIMILALSMGIRDYFSMDIGFIDLLLYDLILVVATSLLYSFPQIFGWSILASAAAAVYMKYYHGQLFDKILREALLFLQWLPAYIAGYAAYLEEYSIQLLITILVFSAGLMSVLVFSKINKLVVTAIGIIVFSFFWFTYVEKAKLYLMIYFFSSLILLSYSLWEKKRGEWSSRGVPISLSFYSSWIVSALLLIGFSIFFMLMLPLNIRPLRVTTINNFMMQNFPFVEQWKNSSEESYGYSFRFNLSNAVYNGKKLGGPISFSGRCMLSLKSDLKSNLYLRGSVYDKYTGFNWNKSRKASQLYDSDKSDDLPSKLKYREVKIEIKPERLISSTFFSALYPAGIRYDGDKVFVNQDFELYGGELISSGTSYEIKSKIPLLSEKMLRSQSSYEDEGMMKQYLKLPQGIPSRVKKLVEELTWDKNTNYDKAKAIADYLRKNHTYTLKPGKVPEDNDFIDYFLFEKKEGYCTYFATSMAVMLRLAGIPSRYVEGFLVKPEGQGTKTYDVLDSEAHAWVEANLGEYGWITFEPTPAYEEVKPEELLEEDGTDDAFQSNINDLTSFSQDAVNKPGREKELLEEDIYVGEDSKIKSNEKSTFIIIFIRIILAFVLLRTFYGIIRINMLKFIKLKDSKKFAEGYIKQVIWMLERANRKKRDSETFREFINSASAYFDLDKNSCEYIISTIEGIIYGEKTIEYEEANELKRFAERLRKNIKAKMSIMEYIWNFYFGKP</sequence>
<feature type="transmembrane region" description="Helical" evidence="1">
    <location>
        <begin position="113"/>
        <end position="131"/>
    </location>
</feature>
<gene>
    <name evidence="3" type="ORF">LJD61_02335</name>
</gene>
<dbReference type="Gene3D" id="3.10.620.30">
    <property type="match status" value="1"/>
</dbReference>
<keyword evidence="1" id="KW-1133">Transmembrane helix</keyword>
<evidence type="ECO:0000259" key="2">
    <source>
        <dbReference type="SMART" id="SM00460"/>
    </source>
</evidence>
<proteinExistence type="predicted"/>
<dbReference type="Pfam" id="PF01841">
    <property type="entry name" value="Transglut_core"/>
    <property type="match status" value="1"/>
</dbReference>
<evidence type="ECO:0000256" key="1">
    <source>
        <dbReference type="SAM" id="Phobius"/>
    </source>
</evidence>
<keyword evidence="1" id="KW-0812">Transmembrane</keyword>
<organism evidence="3 4">
    <name type="scientific">Lutispora saccharofermentans</name>
    <dbReference type="NCBI Taxonomy" id="3024236"/>
    <lineage>
        <taxon>Bacteria</taxon>
        <taxon>Bacillati</taxon>
        <taxon>Bacillota</taxon>
        <taxon>Clostridia</taxon>
        <taxon>Lutisporales</taxon>
        <taxon>Lutisporaceae</taxon>
        <taxon>Lutispora</taxon>
    </lineage>
</organism>
<feature type="transmembrane region" description="Helical" evidence="1">
    <location>
        <begin position="161"/>
        <end position="179"/>
    </location>
</feature>
<dbReference type="InterPro" id="IPR038765">
    <property type="entry name" value="Papain-like_cys_pep_sf"/>
</dbReference>
<name>A0ABT1NAU2_9FIRM</name>
<comment type="caution">
    <text evidence="3">The sequence shown here is derived from an EMBL/GenBank/DDBJ whole genome shotgun (WGS) entry which is preliminary data.</text>
</comment>
<dbReference type="RefSeq" id="WP_255225869.1">
    <property type="nucleotide sequence ID" value="NZ_JAJEKE010000001.1"/>
</dbReference>
<feature type="domain" description="Transglutaminase-like" evidence="2">
    <location>
        <begin position="474"/>
        <end position="545"/>
    </location>
</feature>
<dbReference type="SMART" id="SM00460">
    <property type="entry name" value="TGc"/>
    <property type="match status" value="1"/>
</dbReference>
<feature type="transmembrane region" description="Helical" evidence="1">
    <location>
        <begin position="200"/>
        <end position="221"/>
    </location>
</feature>
<protein>
    <submittedName>
        <fullName evidence="3">DUF3488 and transglutaminase-like domain-containing protein</fullName>
    </submittedName>
</protein>
<dbReference type="InterPro" id="IPR052901">
    <property type="entry name" value="Bact_TGase-like"/>
</dbReference>
<evidence type="ECO:0000313" key="4">
    <source>
        <dbReference type="Proteomes" id="UP001651880"/>
    </source>
</evidence>
<feature type="transmembrane region" description="Helical" evidence="1">
    <location>
        <begin position="90"/>
        <end position="107"/>
    </location>
</feature>
<keyword evidence="4" id="KW-1185">Reference proteome</keyword>
<evidence type="ECO:0000313" key="3">
    <source>
        <dbReference type="EMBL" id="MCQ1528387.1"/>
    </source>
</evidence>
<dbReference type="InterPro" id="IPR002931">
    <property type="entry name" value="Transglutaminase-like"/>
</dbReference>
<keyword evidence="1" id="KW-0472">Membrane</keyword>
<dbReference type="Proteomes" id="UP001651880">
    <property type="component" value="Unassembled WGS sequence"/>
</dbReference>
<accession>A0ABT1NAU2</accession>
<dbReference type="PANTHER" id="PTHR42736:SF1">
    <property type="entry name" value="PROTEIN-GLUTAMINE GAMMA-GLUTAMYLTRANSFERASE"/>
    <property type="match status" value="1"/>
</dbReference>
<dbReference type="EMBL" id="JAJEKE010000001">
    <property type="protein sequence ID" value="MCQ1528387.1"/>
    <property type="molecule type" value="Genomic_DNA"/>
</dbReference>
<feature type="transmembrane region" description="Helical" evidence="1">
    <location>
        <begin position="138"/>
        <end position="155"/>
    </location>
</feature>
<dbReference type="PANTHER" id="PTHR42736">
    <property type="entry name" value="PROTEIN-GLUTAMINE GAMMA-GLUTAMYLTRANSFERASE"/>
    <property type="match status" value="1"/>
</dbReference>